<dbReference type="GO" id="GO:0016973">
    <property type="term" value="P:poly(A)+ mRNA export from nucleus"/>
    <property type="evidence" value="ECO:0007669"/>
    <property type="project" value="TreeGrafter"/>
</dbReference>
<evidence type="ECO:0000256" key="3">
    <source>
        <dbReference type="ARBA" id="ARBA00022448"/>
    </source>
</evidence>
<dbReference type="SUPFAM" id="SSF117289">
    <property type="entry name" value="Nucleoporin domain"/>
    <property type="match status" value="1"/>
</dbReference>
<dbReference type="GO" id="GO:0006606">
    <property type="term" value="P:protein import into nucleus"/>
    <property type="evidence" value="ECO:0007669"/>
    <property type="project" value="TreeGrafter"/>
</dbReference>
<dbReference type="Gene3D" id="2.130.10.10">
    <property type="entry name" value="YVTN repeat-like/Quinoprotein amine dehydrogenase"/>
    <property type="match status" value="1"/>
</dbReference>
<organism evidence="5 6">
    <name type="scientific">Trichinella nelsoni</name>
    <dbReference type="NCBI Taxonomy" id="6336"/>
    <lineage>
        <taxon>Eukaryota</taxon>
        <taxon>Metazoa</taxon>
        <taxon>Ecdysozoa</taxon>
        <taxon>Nematoda</taxon>
        <taxon>Enoplea</taxon>
        <taxon>Dorylaimia</taxon>
        <taxon>Trichinellida</taxon>
        <taxon>Trichinellidae</taxon>
        <taxon>Trichinella</taxon>
    </lineage>
</organism>
<evidence type="ECO:0000256" key="4">
    <source>
        <dbReference type="ARBA" id="ARBA00023242"/>
    </source>
</evidence>
<dbReference type="Proteomes" id="UP000054630">
    <property type="component" value="Unassembled WGS sequence"/>
</dbReference>
<keyword evidence="6" id="KW-1185">Reference proteome</keyword>
<dbReference type="AlphaFoldDB" id="A0A0V0SGS0"/>
<evidence type="ECO:0000313" key="6">
    <source>
        <dbReference type="Proteomes" id="UP000054630"/>
    </source>
</evidence>
<keyword evidence="4" id="KW-0539">Nucleus</keyword>
<dbReference type="InterPro" id="IPR015943">
    <property type="entry name" value="WD40/YVTN_repeat-like_dom_sf"/>
</dbReference>
<comment type="caution">
    <text evidence="5">The sequence shown here is derived from an EMBL/GenBank/DDBJ whole genome shotgun (WGS) entry which is preliminary data.</text>
</comment>
<evidence type="ECO:0000256" key="2">
    <source>
        <dbReference type="ARBA" id="ARBA00005569"/>
    </source>
</evidence>
<evidence type="ECO:0000256" key="1">
    <source>
        <dbReference type="ARBA" id="ARBA00004123"/>
    </source>
</evidence>
<evidence type="ECO:0008006" key="7">
    <source>
        <dbReference type="Google" id="ProtNLM"/>
    </source>
</evidence>
<dbReference type="Gene3D" id="1.20.58.1380">
    <property type="match status" value="1"/>
</dbReference>
<dbReference type="PANTHER" id="PTHR13405:SF11">
    <property type="entry name" value="NUCLEAR PORE COMPLEX PROTEIN NUP133"/>
    <property type="match status" value="1"/>
</dbReference>
<dbReference type="GO" id="GO:0000972">
    <property type="term" value="P:transcription-dependent tethering of RNA polymerase II gene DNA at nuclear periphery"/>
    <property type="evidence" value="ECO:0007669"/>
    <property type="project" value="TreeGrafter"/>
</dbReference>
<comment type="similarity">
    <text evidence="2">Belongs to the nucleoporin Nup133 family.</text>
</comment>
<dbReference type="GO" id="GO:0017056">
    <property type="term" value="F:structural constituent of nuclear pore"/>
    <property type="evidence" value="ECO:0007669"/>
    <property type="project" value="InterPro"/>
</dbReference>
<sequence length="1034" mass="118568">MRLISLKLSVPVFVSELFYQLKNEKHSQLSCRFSLDGDWVWVIYMRQCFAWSARDENVAMCYTLSLPRCGLSYNADLVYMLPPAAVQGDLSSDVENSPGCICISPEGAICYWELASQSSKFTEAFIDAKHDVCQALNWIPETRACVVATASGSFYILKFPDNILNKAAAPVLLAKSTDNMLSGVVRRFSSFFVYTNESNETYKRSWTTDSLGNGTCEFLGLTSHSLHSWTVNGNDLHFALKWMMKINGDNLIGPHANLLIQGENLVSLNGQLANETALIKIDVQDMAVYGQQLAILSHARLLESGIKKVVISIFSTNFEQSASLSRIIVHDSNFVNEWPTRLLCSKYLSRGVMLSEHCVWNLENVDLWKRFNETVIGGGELGDRLVLFIASTGFHMLEFGREQQNMRYNTTENMIRRLTIAFEKCEDLIKKAIQKDSKEKDLLDLQYSMCRLILDTDQFVVCLNDSFEPAFFLPSVLKAKGKALEHFADFLDWNVVHRTIPGRATAMCLVMSSLGLVESAFVLNENNSNEASERMCTRAMHSIISESEDDSMADAFIKDQFFQRITNMRHFISALVAVEEHQLQHSLTLDSDEIEVLCCNSRLLLAVSEAMLSKQHEALDTYPAPDLFLKNFYSKMVASNDRDIRIPLQYHFRLCQSFVQGQDTGDRLKNDLIAIAELVLSDQQRTRRYLKNNGLLEQAAKIVWDTPESSAHEMLLALYNMGKTKEAIDMAEKHRAFNMLAELCNRDGDIALLQRMEKKYHNDGFGDAIMMHCDQNEEFGILTEYALRNGHFELKPKREWLIGWYVHWRNEDYTECARWLINLAYREEDYQKRRQTVVNLAKLVLKLNTDDSDTAELKKRIEALDYLEVCQKELFEQMKNTEMELDLERALSAPEIVLKLANCCANTDPASFARVFIVISTMIKYDLLEETDHAIVMAWFSVVKLTTWPKDNTFSEDVLFKMRNSLISNVLQMLITREPMVDMNKLFKNVDTLLSFPEFVNWACENEIWETTNQYLISMRDEMCYRNVDEQEVS</sequence>
<name>A0A0V0SGS0_9BILA</name>
<reference evidence="5 6" key="1">
    <citation type="submission" date="2015-01" db="EMBL/GenBank/DDBJ databases">
        <title>Evolution of Trichinella species and genotypes.</title>
        <authorList>
            <person name="Korhonen P.K."/>
            <person name="Edoardo P."/>
            <person name="Giuseppe L.R."/>
            <person name="Gasser R.B."/>
        </authorList>
    </citation>
    <scope>NUCLEOTIDE SEQUENCE [LARGE SCALE GENOMIC DNA]</scope>
    <source>
        <strain evidence="5">ISS37</strain>
    </source>
</reference>
<dbReference type="EMBL" id="JYDL01000010">
    <property type="protein sequence ID" value="KRX25857.1"/>
    <property type="molecule type" value="Genomic_DNA"/>
</dbReference>
<evidence type="ECO:0000313" key="5">
    <source>
        <dbReference type="EMBL" id="KRX25857.1"/>
    </source>
</evidence>
<dbReference type="InterPro" id="IPR037624">
    <property type="entry name" value="Nup133-like"/>
</dbReference>
<protein>
    <recommendedName>
        <fullName evidence="7">Nuclear pore complex protein</fullName>
    </recommendedName>
</protein>
<comment type="subcellular location">
    <subcellularLocation>
        <location evidence="1">Nucleus</location>
    </subcellularLocation>
</comment>
<dbReference type="OrthoDB" id="103454at2759"/>
<accession>A0A0V0SGS0</accession>
<proteinExistence type="inferred from homology"/>
<gene>
    <name evidence="5" type="ORF">T07_4680</name>
</gene>
<keyword evidence="3" id="KW-0813">Transport</keyword>
<dbReference type="PANTHER" id="PTHR13405">
    <property type="entry name" value="NUCLEAR PORE COMPLEX PROTEIN NUP133"/>
    <property type="match status" value="1"/>
</dbReference>
<dbReference type="GO" id="GO:0031080">
    <property type="term" value="C:nuclear pore outer ring"/>
    <property type="evidence" value="ECO:0007669"/>
    <property type="project" value="TreeGrafter"/>
</dbReference>